<keyword evidence="1" id="KW-1133">Transmembrane helix</keyword>
<reference evidence="2 3" key="1">
    <citation type="journal article" date="2015" name="Nature">
        <title>rRNA introns, odd ribosomes, and small enigmatic genomes across a large radiation of phyla.</title>
        <authorList>
            <person name="Brown C.T."/>
            <person name="Hug L.A."/>
            <person name="Thomas B.C."/>
            <person name="Sharon I."/>
            <person name="Castelle C.J."/>
            <person name="Singh A."/>
            <person name="Wilkins M.J."/>
            <person name="Williams K.H."/>
            <person name="Banfield J.F."/>
        </authorList>
    </citation>
    <scope>NUCLEOTIDE SEQUENCE [LARGE SCALE GENOMIC DNA]</scope>
</reference>
<sequence>MPKINPKLKNSPAERAGKKLRVNNHKPDLEKTVMEKIKSGQIEMKPKWYFVAGSLFMTIGLISLTVGAIFLTNLTIFLIRKKGPGYGRLEMMLASFPWWIPVLTVLGVVLGVLLLKKYDFSYKKNFVFIVAVFIISIIIAAFAIDYFGLNDIWSRRGPMKRLYQQFENQGTTLPRGPGRGKNW</sequence>
<dbReference type="EMBL" id="LBTR01000053">
    <property type="protein sequence ID" value="KKQ43155.1"/>
    <property type="molecule type" value="Genomic_DNA"/>
</dbReference>
<protein>
    <submittedName>
        <fullName evidence="2">Uncharacterized protein</fullName>
    </submittedName>
</protein>
<feature type="transmembrane region" description="Helical" evidence="1">
    <location>
        <begin position="96"/>
        <end position="115"/>
    </location>
</feature>
<feature type="transmembrane region" description="Helical" evidence="1">
    <location>
        <begin position="48"/>
        <end position="76"/>
    </location>
</feature>
<evidence type="ECO:0000313" key="2">
    <source>
        <dbReference type="EMBL" id="KKQ43155.1"/>
    </source>
</evidence>
<name>A0A0G0HX68_9BACT</name>
<proteinExistence type="predicted"/>
<dbReference type="Proteomes" id="UP000034603">
    <property type="component" value="Unassembled WGS sequence"/>
</dbReference>
<gene>
    <name evidence="2" type="ORF">US62_C0053G0006</name>
</gene>
<accession>A0A0G0HX68</accession>
<keyword evidence="1" id="KW-0812">Transmembrane</keyword>
<organism evidence="2 3">
    <name type="scientific">Candidatus Woesebacteria bacterium GW2011_GWA1_37_8</name>
    <dbReference type="NCBI Taxonomy" id="1618546"/>
    <lineage>
        <taxon>Bacteria</taxon>
        <taxon>Candidatus Woeseibacteriota</taxon>
    </lineage>
</organism>
<evidence type="ECO:0000313" key="3">
    <source>
        <dbReference type="Proteomes" id="UP000034603"/>
    </source>
</evidence>
<keyword evidence="1" id="KW-0472">Membrane</keyword>
<dbReference type="AlphaFoldDB" id="A0A0G0HX68"/>
<comment type="caution">
    <text evidence="2">The sequence shown here is derived from an EMBL/GenBank/DDBJ whole genome shotgun (WGS) entry which is preliminary data.</text>
</comment>
<feature type="transmembrane region" description="Helical" evidence="1">
    <location>
        <begin position="127"/>
        <end position="149"/>
    </location>
</feature>
<evidence type="ECO:0000256" key="1">
    <source>
        <dbReference type="SAM" id="Phobius"/>
    </source>
</evidence>